<comment type="caution">
    <text evidence="1">The sequence shown here is derived from an EMBL/GenBank/DDBJ whole genome shotgun (WGS) entry which is preliminary data.</text>
</comment>
<sequence>MTDSNNTILFSILFPLSLGSSGWDGEPNFYIHLVVLPSIYITLVM</sequence>
<organism evidence="1 2">
    <name type="scientific">Vibrio crassostreae</name>
    <dbReference type="NCBI Taxonomy" id="246167"/>
    <lineage>
        <taxon>Bacteria</taxon>
        <taxon>Pseudomonadati</taxon>
        <taxon>Pseudomonadota</taxon>
        <taxon>Gammaproteobacteria</taxon>
        <taxon>Vibrionales</taxon>
        <taxon>Vibrionaceae</taxon>
        <taxon>Vibrio</taxon>
    </lineage>
</organism>
<proteinExistence type="predicted"/>
<dbReference type="Proteomes" id="UP000049495">
    <property type="component" value="Unassembled WGS sequence"/>
</dbReference>
<reference evidence="2" key="1">
    <citation type="submission" date="2014-06" db="EMBL/GenBank/DDBJ databases">
        <authorList>
            <person name="Le Roux Frederique"/>
        </authorList>
    </citation>
    <scope>NUCLEOTIDE SEQUENCE [LARGE SCALE GENOMIC DNA]</scope>
    <source>
        <strain evidence="2">J5-5</strain>
    </source>
</reference>
<accession>A0A822N8P2</accession>
<name>A0A822N8P2_9VIBR</name>
<gene>
    <name evidence="1" type="ORF">VCR5J5_780022</name>
</gene>
<dbReference type="EMBL" id="CCJV01000142">
    <property type="protein sequence ID" value="CDT68187.1"/>
    <property type="molecule type" value="Genomic_DNA"/>
</dbReference>
<evidence type="ECO:0000313" key="2">
    <source>
        <dbReference type="Proteomes" id="UP000049495"/>
    </source>
</evidence>
<protein>
    <submittedName>
        <fullName evidence="1">Uncharacterized protein</fullName>
    </submittedName>
</protein>
<evidence type="ECO:0000313" key="1">
    <source>
        <dbReference type="EMBL" id="CDT68187.1"/>
    </source>
</evidence>
<dbReference type="AlphaFoldDB" id="A0A822N8P2"/>